<organism evidence="1 2">
    <name type="scientific">Portunus trituberculatus</name>
    <name type="common">Swimming crab</name>
    <name type="synonym">Neptunus trituberculatus</name>
    <dbReference type="NCBI Taxonomy" id="210409"/>
    <lineage>
        <taxon>Eukaryota</taxon>
        <taxon>Metazoa</taxon>
        <taxon>Ecdysozoa</taxon>
        <taxon>Arthropoda</taxon>
        <taxon>Crustacea</taxon>
        <taxon>Multicrustacea</taxon>
        <taxon>Malacostraca</taxon>
        <taxon>Eumalacostraca</taxon>
        <taxon>Eucarida</taxon>
        <taxon>Decapoda</taxon>
        <taxon>Pleocyemata</taxon>
        <taxon>Brachyura</taxon>
        <taxon>Eubrachyura</taxon>
        <taxon>Portunoidea</taxon>
        <taxon>Portunidae</taxon>
        <taxon>Portuninae</taxon>
        <taxon>Portunus</taxon>
    </lineage>
</organism>
<evidence type="ECO:0000313" key="2">
    <source>
        <dbReference type="Proteomes" id="UP000324222"/>
    </source>
</evidence>
<sequence>MWRAWRDTWWVRKAQVNSGQHVLVVKRTWGWWVGGKVRVRGEGVVGAYKGGGGEEAACGVAITPPRQHRYAGSSTTTTQRITCGGASLKVTFDAFEMALEQVRCG</sequence>
<reference evidence="1 2" key="1">
    <citation type="submission" date="2019-05" db="EMBL/GenBank/DDBJ databases">
        <title>Another draft genome of Portunus trituberculatus and its Hox gene families provides insights of decapod evolution.</title>
        <authorList>
            <person name="Jeong J.-H."/>
            <person name="Song I."/>
            <person name="Kim S."/>
            <person name="Choi T."/>
            <person name="Kim D."/>
            <person name="Ryu S."/>
            <person name="Kim W."/>
        </authorList>
    </citation>
    <scope>NUCLEOTIDE SEQUENCE [LARGE SCALE GENOMIC DNA]</scope>
    <source>
        <tissue evidence="1">Muscle</tissue>
    </source>
</reference>
<dbReference type="AlphaFoldDB" id="A0A5B7HFX6"/>
<dbReference type="Proteomes" id="UP000324222">
    <property type="component" value="Unassembled WGS sequence"/>
</dbReference>
<accession>A0A5B7HFX6</accession>
<evidence type="ECO:0000313" key="1">
    <source>
        <dbReference type="EMBL" id="MPC70092.1"/>
    </source>
</evidence>
<protein>
    <submittedName>
        <fullName evidence="1">Uncharacterized protein</fullName>
    </submittedName>
</protein>
<gene>
    <name evidence="1" type="ORF">E2C01_064330</name>
</gene>
<keyword evidence="2" id="KW-1185">Reference proteome</keyword>
<name>A0A5B7HFX6_PORTR</name>
<dbReference type="EMBL" id="VSRR010030508">
    <property type="protein sequence ID" value="MPC70092.1"/>
    <property type="molecule type" value="Genomic_DNA"/>
</dbReference>
<comment type="caution">
    <text evidence="1">The sequence shown here is derived from an EMBL/GenBank/DDBJ whole genome shotgun (WGS) entry which is preliminary data.</text>
</comment>
<proteinExistence type="predicted"/>